<dbReference type="CDD" id="cd01650">
    <property type="entry name" value="RT_nLTR_like"/>
    <property type="match status" value="1"/>
</dbReference>
<dbReference type="GO" id="GO:0004519">
    <property type="term" value="F:endonuclease activity"/>
    <property type="evidence" value="ECO:0007669"/>
    <property type="project" value="UniProtKB-KW"/>
</dbReference>
<dbReference type="SUPFAM" id="SSF56672">
    <property type="entry name" value="DNA/RNA polymerases"/>
    <property type="match status" value="1"/>
</dbReference>
<feature type="domain" description="Reverse transcriptase" evidence="1">
    <location>
        <begin position="25"/>
        <end position="301"/>
    </location>
</feature>
<keyword evidence="2" id="KW-0548">Nucleotidyltransferase</keyword>
<dbReference type="PANTHER" id="PTHR47027:SF30">
    <property type="entry name" value="THAP-TYPE DOMAIN-CONTAINING PROTEIN"/>
    <property type="match status" value="1"/>
</dbReference>
<protein>
    <submittedName>
        <fullName evidence="2">Putative endonuclease-reverse transcriptase</fullName>
    </submittedName>
</protein>
<keyword evidence="2" id="KW-0808">Transferase</keyword>
<evidence type="ECO:0000313" key="2">
    <source>
        <dbReference type="EMBL" id="JAC16808.1"/>
    </source>
</evidence>
<dbReference type="PROSITE" id="PS50878">
    <property type="entry name" value="RT_POL"/>
    <property type="match status" value="1"/>
</dbReference>
<keyword evidence="2" id="KW-0695">RNA-directed DNA polymerase</keyword>
<sequence>DKIPNEYFKNLPMNWQLYLLSLFNKIMESETIPKSWSKSIVSMLHKKGSRDDPENYRPISLLNSILKVFTKILLERLKSWDDYCNILPESQSGFRKGRSCLDNLFIVNSLCQIILEYREKDFFIIFVDYKKAFDSVNHHLLWRKLNNFGVSGKIIRLLQSLYSAAKIQVSCNGDLTDEISVTNGVLQGEELSPYLFSLFISDLKDFFTERGAVLIQLDSKTEVLGCEYADDKVIFADSVTDVTNKLHILSEYADSNFLEINTNKTKIIHFHKGKEKHIRSFYYKDKIIESVPSLMYLGVLFSNSGLFYKAAQLAHSKALSAAGGVLNICRKSKVASWESRSKLNDALVTSCLLYGVQIWGLRYLEKIEHAHLNLFKKMFSLNRSTPLWLIRMEFNITSSSYKVLKLTLKWITKLLLMGDTRIPKLCFLRLRYYHEKKPSLKYNWYTQVVNILKQINEDSLLSDLDPKNFKQKTVLVLNTYRQYLLNKDYESLYSSKYNLQYLKFFDPIPDLQQYLQTDTPFAVIKLWAQIRLSSGYYIKFTINDLCYLISPKHKCTVCNRDAFEDLFHLFVSCPIYDDVRRHFIPFIRNIPPNDFPNIFRSPDSFTCKQIYYYVCNIMKIRAFIMNE</sequence>
<dbReference type="InterPro" id="IPR043502">
    <property type="entry name" value="DNA/RNA_pol_sf"/>
</dbReference>
<feature type="non-terminal residue" evidence="2">
    <location>
        <position position="1"/>
    </location>
</feature>
<name>A0A023F6E7_TRIIF</name>
<reference evidence="2" key="1">
    <citation type="journal article" date="2014" name="PLoS Negl. Trop. Dis.">
        <title>An updated insight into the Sialotranscriptome of Triatoma infestans: developmental stage and geographic variations.</title>
        <authorList>
            <person name="Schwarz A."/>
            <person name="Medrano-Mercado N."/>
            <person name="Schaub G.A."/>
            <person name="Struchiner C.J."/>
            <person name="Bargues M.D."/>
            <person name="Levy M.Z."/>
            <person name="Ribeiro J.M."/>
        </authorList>
    </citation>
    <scope>NUCLEOTIDE SEQUENCE</scope>
    <source>
        <strain evidence="2">Chile</strain>
        <tissue evidence="2">Salivary glands</tissue>
    </source>
</reference>
<proteinExistence type="evidence at transcript level"/>
<dbReference type="PANTHER" id="PTHR47027">
    <property type="entry name" value="REVERSE TRANSCRIPTASE DOMAIN-CONTAINING PROTEIN"/>
    <property type="match status" value="1"/>
</dbReference>
<evidence type="ECO:0000259" key="1">
    <source>
        <dbReference type="PROSITE" id="PS50878"/>
    </source>
</evidence>
<organism evidence="2">
    <name type="scientific">Triatoma infestans</name>
    <name type="common">Assassin bug</name>
    <dbReference type="NCBI Taxonomy" id="30076"/>
    <lineage>
        <taxon>Eukaryota</taxon>
        <taxon>Metazoa</taxon>
        <taxon>Ecdysozoa</taxon>
        <taxon>Arthropoda</taxon>
        <taxon>Hexapoda</taxon>
        <taxon>Insecta</taxon>
        <taxon>Pterygota</taxon>
        <taxon>Neoptera</taxon>
        <taxon>Paraneoptera</taxon>
        <taxon>Hemiptera</taxon>
        <taxon>Heteroptera</taxon>
        <taxon>Panheteroptera</taxon>
        <taxon>Cimicomorpha</taxon>
        <taxon>Reduviidae</taxon>
        <taxon>Triatominae</taxon>
        <taxon>Triatoma</taxon>
    </lineage>
</organism>
<keyword evidence="2" id="KW-0255">Endonuclease</keyword>
<dbReference type="InterPro" id="IPR000477">
    <property type="entry name" value="RT_dom"/>
</dbReference>
<dbReference type="AlphaFoldDB" id="A0A023F6E7"/>
<keyword evidence="2" id="KW-0378">Hydrolase</keyword>
<keyword evidence="2" id="KW-0540">Nuclease</keyword>
<dbReference type="Pfam" id="PF00078">
    <property type="entry name" value="RVT_1"/>
    <property type="match status" value="1"/>
</dbReference>
<accession>A0A023F6E7</accession>
<dbReference type="GO" id="GO:0003964">
    <property type="term" value="F:RNA-directed DNA polymerase activity"/>
    <property type="evidence" value="ECO:0007669"/>
    <property type="project" value="UniProtKB-KW"/>
</dbReference>
<dbReference type="EMBL" id="GBBI01001904">
    <property type="protein sequence ID" value="JAC16808.1"/>
    <property type="molecule type" value="mRNA"/>
</dbReference>